<dbReference type="SUPFAM" id="SSF46785">
    <property type="entry name" value="Winged helix' DNA-binding domain"/>
    <property type="match status" value="1"/>
</dbReference>
<dbReference type="Pfam" id="PF00126">
    <property type="entry name" value="HTH_1"/>
    <property type="match status" value="1"/>
</dbReference>
<comment type="similarity">
    <text evidence="1">Belongs to the LysR transcriptional regulatory family.</text>
</comment>
<evidence type="ECO:0000256" key="1">
    <source>
        <dbReference type="ARBA" id="ARBA00009437"/>
    </source>
</evidence>
<dbReference type="Gene3D" id="1.10.10.10">
    <property type="entry name" value="Winged helix-like DNA-binding domain superfamily/Winged helix DNA-binding domain"/>
    <property type="match status" value="1"/>
</dbReference>
<dbReference type="RefSeq" id="WP_092777756.1">
    <property type="nucleotide sequence ID" value="NZ_FORA01000001.1"/>
</dbReference>
<dbReference type="PROSITE" id="PS50931">
    <property type="entry name" value="HTH_LYSR"/>
    <property type="match status" value="1"/>
</dbReference>
<dbReference type="Proteomes" id="UP000199110">
    <property type="component" value="Unassembled WGS sequence"/>
</dbReference>
<proteinExistence type="inferred from homology"/>
<dbReference type="SUPFAM" id="SSF53850">
    <property type="entry name" value="Periplasmic binding protein-like II"/>
    <property type="match status" value="1"/>
</dbReference>
<gene>
    <name evidence="6" type="ORF">SAMN04488095_1046</name>
</gene>
<dbReference type="EMBL" id="FORA01000001">
    <property type="protein sequence ID" value="SFI49649.1"/>
    <property type="molecule type" value="Genomic_DNA"/>
</dbReference>
<evidence type="ECO:0000313" key="7">
    <source>
        <dbReference type="Proteomes" id="UP000199110"/>
    </source>
</evidence>
<dbReference type="InterPro" id="IPR036390">
    <property type="entry name" value="WH_DNA-bd_sf"/>
</dbReference>
<keyword evidence="3 6" id="KW-0238">DNA-binding</keyword>
<keyword evidence="2" id="KW-0805">Transcription regulation</keyword>
<organism evidence="6 7">
    <name type="scientific">Jannaschia pohangensis</name>
    <dbReference type="NCBI Taxonomy" id="390807"/>
    <lineage>
        <taxon>Bacteria</taxon>
        <taxon>Pseudomonadati</taxon>
        <taxon>Pseudomonadota</taxon>
        <taxon>Alphaproteobacteria</taxon>
        <taxon>Rhodobacterales</taxon>
        <taxon>Roseobacteraceae</taxon>
        <taxon>Jannaschia</taxon>
    </lineage>
</organism>
<dbReference type="InterPro" id="IPR050176">
    <property type="entry name" value="LTTR"/>
</dbReference>
<dbReference type="Pfam" id="PF03466">
    <property type="entry name" value="LysR_substrate"/>
    <property type="match status" value="1"/>
</dbReference>
<dbReference type="PANTHER" id="PTHR30579">
    <property type="entry name" value="TRANSCRIPTIONAL REGULATOR"/>
    <property type="match status" value="1"/>
</dbReference>
<dbReference type="PRINTS" id="PR00039">
    <property type="entry name" value="HTHLYSR"/>
</dbReference>
<dbReference type="Gene3D" id="3.40.190.10">
    <property type="entry name" value="Periplasmic binding protein-like II"/>
    <property type="match status" value="2"/>
</dbReference>
<evidence type="ECO:0000256" key="4">
    <source>
        <dbReference type="ARBA" id="ARBA00023163"/>
    </source>
</evidence>
<evidence type="ECO:0000256" key="2">
    <source>
        <dbReference type="ARBA" id="ARBA00023015"/>
    </source>
</evidence>
<evidence type="ECO:0000259" key="5">
    <source>
        <dbReference type="PROSITE" id="PS50931"/>
    </source>
</evidence>
<protein>
    <submittedName>
        <fullName evidence="6">DNA-binding transcriptional regulator, LysR family</fullName>
    </submittedName>
</protein>
<feature type="domain" description="HTH lysR-type" evidence="5">
    <location>
        <begin position="1"/>
        <end position="58"/>
    </location>
</feature>
<dbReference type="PANTHER" id="PTHR30579:SF8">
    <property type="entry name" value="HTH-TYPE TRANSCRIPTIONAL REGULATOR HDFR"/>
    <property type="match status" value="1"/>
</dbReference>
<evidence type="ECO:0000313" key="6">
    <source>
        <dbReference type="EMBL" id="SFI49649.1"/>
    </source>
</evidence>
<accession>A0A1I3IP31</accession>
<keyword evidence="7" id="KW-1185">Reference proteome</keyword>
<dbReference type="STRING" id="390807.SAMN04488095_1046"/>
<dbReference type="GO" id="GO:0003700">
    <property type="term" value="F:DNA-binding transcription factor activity"/>
    <property type="evidence" value="ECO:0007669"/>
    <property type="project" value="InterPro"/>
</dbReference>
<dbReference type="InterPro" id="IPR036388">
    <property type="entry name" value="WH-like_DNA-bd_sf"/>
</dbReference>
<dbReference type="AlphaFoldDB" id="A0A1I3IP31"/>
<dbReference type="FunFam" id="1.10.10.10:FF:000001">
    <property type="entry name" value="LysR family transcriptional regulator"/>
    <property type="match status" value="1"/>
</dbReference>
<dbReference type="GO" id="GO:0003677">
    <property type="term" value="F:DNA binding"/>
    <property type="evidence" value="ECO:0007669"/>
    <property type="project" value="UniProtKB-KW"/>
</dbReference>
<dbReference type="InterPro" id="IPR005119">
    <property type="entry name" value="LysR_subst-bd"/>
</dbReference>
<reference evidence="6 7" key="1">
    <citation type="submission" date="2016-10" db="EMBL/GenBank/DDBJ databases">
        <authorList>
            <person name="de Groot N.N."/>
        </authorList>
    </citation>
    <scope>NUCLEOTIDE SEQUENCE [LARGE SCALE GENOMIC DNA]</scope>
    <source>
        <strain evidence="6 7">DSM 19073</strain>
    </source>
</reference>
<keyword evidence="4" id="KW-0804">Transcription</keyword>
<dbReference type="OrthoDB" id="9815174at2"/>
<name>A0A1I3IP31_9RHOB</name>
<sequence length="314" mass="34605">MDITLIRTFLEVSATGSFVSASARLFVTQSAVSLRVQRLEEALGHPLFTRSKAGAELTPAGKEFERYALSMVKIWAEARQQIAIPDGFSRSLTIGAQYSLWPRLGFRWIDALRRDVPDLSLHAEIGMPDRLTRFLVEGVVQTALMYTPQMRPGLRVEELLADELILVAGWARPEMAQVAARYVYVDWGAEFTQAHAIKLPDLCNSGVSLTLGALAADFIANRGLAGYVPARYAKRALDAGVLHLVADAPTFHYPAWVVWREDVDETLAAQAAAALTTVVAEIDRSQSDVLSELALISEDHEVETFGSSHLIFHK</sequence>
<dbReference type="InterPro" id="IPR000847">
    <property type="entry name" value="LysR_HTH_N"/>
</dbReference>
<evidence type="ECO:0000256" key="3">
    <source>
        <dbReference type="ARBA" id="ARBA00023125"/>
    </source>
</evidence>